<sequence>MRIYLQFLQLRPLLICRRLLWVEIWGLRML</sequence>
<protein>
    <submittedName>
        <fullName evidence="1">Uncharacterized protein</fullName>
    </submittedName>
</protein>
<reference evidence="1 2" key="1">
    <citation type="journal article" date="2019" name="Genome Biol. Evol.">
        <title>Insights into the evolution of the New World diploid cottons (Gossypium, subgenus Houzingenia) based on genome sequencing.</title>
        <authorList>
            <person name="Grover C.E."/>
            <person name="Arick M.A. 2nd"/>
            <person name="Thrash A."/>
            <person name="Conover J.L."/>
            <person name="Sanders W.S."/>
            <person name="Peterson D.G."/>
            <person name="Frelichowski J.E."/>
            <person name="Scheffler J.A."/>
            <person name="Scheffler B.E."/>
            <person name="Wendel J.F."/>
        </authorList>
    </citation>
    <scope>NUCLEOTIDE SEQUENCE [LARGE SCALE GENOMIC DNA]</scope>
    <source>
        <strain evidence="1">0</strain>
        <tissue evidence="1">Leaf</tissue>
    </source>
</reference>
<dbReference type="AlphaFoldDB" id="A0A7J9G014"/>
<gene>
    <name evidence="1" type="ORF">Gohar_015533</name>
</gene>
<accession>A0A7J9G014</accession>
<dbReference type="EMBL" id="JABFAD010000001">
    <property type="protein sequence ID" value="MBA0790919.1"/>
    <property type="molecule type" value="Genomic_DNA"/>
</dbReference>
<evidence type="ECO:0000313" key="2">
    <source>
        <dbReference type="Proteomes" id="UP000593560"/>
    </source>
</evidence>
<comment type="caution">
    <text evidence="1">The sequence shown here is derived from an EMBL/GenBank/DDBJ whole genome shotgun (WGS) entry which is preliminary data.</text>
</comment>
<proteinExistence type="predicted"/>
<organism evidence="1 2">
    <name type="scientific">Gossypium harknessii</name>
    <dbReference type="NCBI Taxonomy" id="34285"/>
    <lineage>
        <taxon>Eukaryota</taxon>
        <taxon>Viridiplantae</taxon>
        <taxon>Streptophyta</taxon>
        <taxon>Embryophyta</taxon>
        <taxon>Tracheophyta</taxon>
        <taxon>Spermatophyta</taxon>
        <taxon>Magnoliopsida</taxon>
        <taxon>eudicotyledons</taxon>
        <taxon>Gunneridae</taxon>
        <taxon>Pentapetalae</taxon>
        <taxon>rosids</taxon>
        <taxon>malvids</taxon>
        <taxon>Malvales</taxon>
        <taxon>Malvaceae</taxon>
        <taxon>Malvoideae</taxon>
        <taxon>Gossypium</taxon>
    </lineage>
</organism>
<dbReference type="Proteomes" id="UP000593560">
    <property type="component" value="Unassembled WGS sequence"/>
</dbReference>
<evidence type="ECO:0000313" key="1">
    <source>
        <dbReference type="EMBL" id="MBA0790919.1"/>
    </source>
</evidence>
<keyword evidence="2" id="KW-1185">Reference proteome</keyword>
<name>A0A7J9G014_9ROSI</name>